<dbReference type="PROSITE" id="PS50044">
    <property type="entry name" value="SIGMA54_3"/>
    <property type="match status" value="1"/>
</dbReference>
<dbReference type="NCBIfam" id="TIGR02395">
    <property type="entry name" value="rpoN_sigma"/>
    <property type="match status" value="1"/>
</dbReference>
<comment type="function">
    <text evidence="9">Sigma factors are initiation factors that promote the attachment of RNA polymerase to specific initiation sites and are then released.</text>
</comment>
<keyword evidence="3 9" id="KW-0808">Transferase</keyword>
<dbReference type="AlphaFoldDB" id="A0A8J3DL72"/>
<dbReference type="Proteomes" id="UP000641137">
    <property type="component" value="Unassembled WGS sequence"/>
</dbReference>
<dbReference type="PIRSF" id="PIRSF000774">
    <property type="entry name" value="RpoN"/>
    <property type="match status" value="1"/>
</dbReference>
<dbReference type="GO" id="GO:0006352">
    <property type="term" value="P:DNA-templated transcription initiation"/>
    <property type="evidence" value="ECO:0007669"/>
    <property type="project" value="InterPro"/>
</dbReference>
<comment type="caution">
    <text evidence="12">The sequence shown here is derived from an EMBL/GenBank/DDBJ whole genome shotgun (WGS) entry which is preliminary data.</text>
</comment>
<gene>
    <name evidence="12" type="ORF">GCM10010136_32640</name>
</gene>
<dbReference type="Pfam" id="PF04552">
    <property type="entry name" value="Sigma54_DBD"/>
    <property type="match status" value="1"/>
</dbReference>
<keyword evidence="8 9" id="KW-0804">Transcription</keyword>
<dbReference type="InterPro" id="IPR000394">
    <property type="entry name" value="RNA_pol_sigma_54"/>
</dbReference>
<dbReference type="InterPro" id="IPR007046">
    <property type="entry name" value="RNA_pol_sigma_54_core-bd"/>
</dbReference>
<evidence type="ECO:0000259" key="11">
    <source>
        <dbReference type="Pfam" id="PF04963"/>
    </source>
</evidence>
<evidence type="ECO:0000256" key="9">
    <source>
        <dbReference type="PIRNR" id="PIRNR000774"/>
    </source>
</evidence>
<reference evidence="12" key="1">
    <citation type="journal article" date="2014" name="Int. J. Syst. Evol. Microbiol.">
        <title>Complete genome sequence of Corynebacterium casei LMG S-19264T (=DSM 44701T), isolated from a smear-ripened cheese.</title>
        <authorList>
            <consortium name="US DOE Joint Genome Institute (JGI-PGF)"/>
            <person name="Walter F."/>
            <person name="Albersmeier A."/>
            <person name="Kalinowski J."/>
            <person name="Ruckert C."/>
        </authorList>
    </citation>
    <scope>NUCLEOTIDE SEQUENCE</scope>
    <source>
        <strain evidence="12">KCTC 42097</strain>
    </source>
</reference>
<dbReference type="PANTHER" id="PTHR32248:SF4">
    <property type="entry name" value="RNA POLYMERASE SIGMA-54 FACTOR"/>
    <property type="match status" value="1"/>
</dbReference>
<proteinExistence type="inferred from homology"/>
<dbReference type="InterPro" id="IPR038709">
    <property type="entry name" value="RpoN_core-bd_sf"/>
</dbReference>
<keyword evidence="6 9" id="KW-0731">Sigma factor</keyword>
<keyword evidence="2 9" id="KW-0240">DNA-directed RNA polymerase</keyword>
<comment type="similarity">
    <text evidence="1 9">Belongs to the sigma-54 factor family.</text>
</comment>
<dbReference type="GO" id="GO:0001216">
    <property type="term" value="F:DNA-binding transcription activator activity"/>
    <property type="evidence" value="ECO:0007669"/>
    <property type="project" value="InterPro"/>
</dbReference>
<dbReference type="GO" id="GO:0016987">
    <property type="term" value="F:sigma factor activity"/>
    <property type="evidence" value="ECO:0007669"/>
    <property type="project" value="UniProtKB-KW"/>
</dbReference>
<keyword evidence="5 9" id="KW-0805">Transcription regulation</keyword>
<dbReference type="PROSITE" id="PS00718">
    <property type="entry name" value="SIGMA54_2"/>
    <property type="match status" value="1"/>
</dbReference>
<dbReference type="Pfam" id="PF00309">
    <property type="entry name" value="Sigma54_AID"/>
    <property type="match status" value="1"/>
</dbReference>
<dbReference type="EMBL" id="BMZO01000012">
    <property type="protein sequence ID" value="GHC79916.1"/>
    <property type="molecule type" value="Genomic_DNA"/>
</dbReference>
<evidence type="ECO:0000256" key="2">
    <source>
        <dbReference type="ARBA" id="ARBA00022478"/>
    </source>
</evidence>
<organism evidence="12 13">
    <name type="scientific">Limoniibacter endophyticus</name>
    <dbReference type="NCBI Taxonomy" id="1565040"/>
    <lineage>
        <taxon>Bacteria</taxon>
        <taxon>Pseudomonadati</taxon>
        <taxon>Pseudomonadota</taxon>
        <taxon>Alphaproteobacteria</taxon>
        <taxon>Hyphomicrobiales</taxon>
        <taxon>Bartonellaceae</taxon>
        <taxon>Limoniibacter</taxon>
    </lineage>
</organism>
<feature type="domain" description="RNA polymerase sigma factor 54 core-binding" evidence="11">
    <location>
        <begin position="78"/>
        <end position="260"/>
    </location>
</feature>
<evidence type="ECO:0000256" key="1">
    <source>
        <dbReference type="ARBA" id="ARBA00008798"/>
    </source>
</evidence>
<dbReference type="Gene3D" id="1.10.10.60">
    <property type="entry name" value="Homeodomain-like"/>
    <property type="match status" value="1"/>
</dbReference>
<dbReference type="GO" id="GO:0000428">
    <property type="term" value="C:DNA-directed RNA polymerase complex"/>
    <property type="evidence" value="ECO:0007669"/>
    <property type="project" value="UniProtKB-KW"/>
</dbReference>
<evidence type="ECO:0000256" key="3">
    <source>
        <dbReference type="ARBA" id="ARBA00022679"/>
    </source>
</evidence>
<dbReference type="NCBIfam" id="NF004596">
    <property type="entry name" value="PRK05932.1-3"/>
    <property type="match status" value="1"/>
</dbReference>
<keyword evidence="7 9" id="KW-0238">DNA-binding</keyword>
<dbReference type="PRINTS" id="PR00045">
    <property type="entry name" value="SIGMA54FCT"/>
</dbReference>
<evidence type="ECO:0000313" key="12">
    <source>
        <dbReference type="EMBL" id="GHC79916.1"/>
    </source>
</evidence>
<dbReference type="GO" id="GO:0016779">
    <property type="term" value="F:nucleotidyltransferase activity"/>
    <property type="evidence" value="ECO:0007669"/>
    <property type="project" value="UniProtKB-KW"/>
</dbReference>
<evidence type="ECO:0000313" key="13">
    <source>
        <dbReference type="Proteomes" id="UP000641137"/>
    </source>
</evidence>
<evidence type="ECO:0000259" key="10">
    <source>
        <dbReference type="Pfam" id="PF04552"/>
    </source>
</evidence>
<keyword evidence="4 9" id="KW-0548">Nucleotidyltransferase</keyword>
<protein>
    <recommendedName>
        <fullName evidence="9">RNA polymerase sigma-54 factor</fullName>
    </recommendedName>
</protein>
<dbReference type="Pfam" id="PF04963">
    <property type="entry name" value="Sigma54_CBD"/>
    <property type="match status" value="1"/>
</dbReference>
<keyword evidence="13" id="KW-1185">Reference proteome</keyword>
<accession>A0A8J3DL72</accession>
<evidence type="ECO:0000256" key="6">
    <source>
        <dbReference type="ARBA" id="ARBA00023082"/>
    </source>
</evidence>
<reference evidence="12" key="2">
    <citation type="submission" date="2020-09" db="EMBL/GenBank/DDBJ databases">
        <authorList>
            <person name="Sun Q."/>
            <person name="Kim S."/>
        </authorList>
    </citation>
    <scope>NUCLEOTIDE SEQUENCE</scope>
    <source>
        <strain evidence="12">KCTC 42097</strain>
    </source>
</reference>
<evidence type="ECO:0000256" key="5">
    <source>
        <dbReference type="ARBA" id="ARBA00023015"/>
    </source>
</evidence>
<dbReference type="InterPro" id="IPR007634">
    <property type="entry name" value="RNA_pol_sigma_54_DNA-bd"/>
</dbReference>
<evidence type="ECO:0000256" key="4">
    <source>
        <dbReference type="ARBA" id="ARBA00022695"/>
    </source>
</evidence>
<sequence length="443" mass="49945">MALNTRLQLKQAQSLSLTPQLLQSIRLLQMTRQELEQFLSGEAEKNPFLEVKLDSSRDVNFRQAASGSGEGFDFTQVPESRSLRQHVREQIALTFPDKRRLAIAFALADNLDDDGYLRFDKKAFCTEMGFAADEVDRVWATCKGFDPAGIFASDLRECLSLQLLAARRLTPAFQLLLARLDLLAQRDYGKIARLCGVGSAQLADMVKIIRSLSPRPGHAFSQDNAIPVIPDVIVSRSQEGDWRVEIEDSALPRVLLDRSYARRVSRNMNSVEKQFVADCLQNGSWLSRSLDQRMRTILAVATEIVRQQQRFFDLGVSGLRPLNLKVVAEAIGMHESTVSRVTSNKYMMTPRGLFELRYFFTGAVNGTDGADAHAAQSVRDQIRRLIDQESPDHILSDDMLVDALKKEGVDIARRTVAKYREAMDIPSSVQRRREKRLNRTLNG</sequence>
<feature type="domain" description="RNA polymerase sigma factor 54 DNA-binding" evidence="10">
    <location>
        <begin position="274"/>
        <end position="433"/>
    </location>
</feature>
<name>A0A8J3DL72_9HYPH</name>
<dbReference type="GO" id="GO:0003677">
    <property type="term" value="F:DNA binding"/>
    <property type="evidence" value="ECO:0007669"/>
    <property type="project" value="UniProtKB-KW"/>
</dbReference>
<dbReference type="PANTHER" id="PTHR32248">
    <property type="entry name" value="RNA POLYMERASE SIGMA-54 FACTOR"/>
    <property type="match status" value="1"/>
</dbReference>
<dbReference type="Gene3D" id="1.10.10.1330">
    <property type="entry name" value="RNA polymerase sigma-54 factor, core-binding domain"/>
    <property type="match status" value="1"/>
</dbReference>
<dbReference type="RefSeq" id="WP_189492685.1">
    <property type="nucleotide sequence ID" value="NZ_BMZO01000012.1"/>
</dbReference>
<evidence type="ECO:0000256" key="7">
    <source>
        <dbReference type="ARBA" id="ARBA00023125"/>
    </source>
</evidence>
<dbReference type="PROSITE" id="PS00717">
    <property type="entry name" value="SIGMA54_1"/>
    <property type="match status" value="1"/>
</dbReference>
<evidence type="ECO:0000256" key="8">
    <source>
        <dbReference type="ARBA" id="ARBA00023163"/>
    </source>
</evidence>